<dbReference type="Proteomes" id="UP000215059">
    <property type="component" value="Unassembled WGS sequence"/>
</dbReference>
<sequence>MVNKKNNVIIIPDLEPSKRSREYKKYSYNIRDTIIYEYMFNAKPHRSLDQNILGIASNKKTGHESMNVLHYIGLRDKHKGIFKNISITEAINIMEQQDKDFELVIQSLYRLINQLENQKQFEEVIAKDIDSEKAEEDDYYKEGIVKEYYGKRYERNLENRKKAIEIHGVTCIVCGFNFSLVYGDRGKDFIEVHHVMPLSTLGQEVLINPKDDLVPVCSNCHRMIHRKKENILSISELKEIIECNRKSSI</sequence>
<gene>
    <name evidence="2" type="ORF">CGZ90_05640</name>
</gene>
<reference evidence="2 3" key="1">
    <citation type="submission" date="2017-07" db="EMBL/GenBank/DDBJ databases">
        <title>Fictibacillus sp. nov. GDSW-R2A3 Genome sequencing and assembly.</title>
        <authorList>
            <person name="Mayilraj S."/>
        </authorList>
    </citation>
    <scope>NUCLEOTIDE SEQUENCE [LARGE SCALE GENOMIC DNA]</scope>
    <source>
        <strain evidence="2 3">GDSW-R2A3</strain>
    </source>
</reference>
<dbReference type="OrthoDB" id="9779761at2"/>
<keyword evidence="3" id="KW-1185">Reference proteome</keyword>
<dbReference type="SMART" id="SM00507">
    <property type="entry name" value="HNHc"/>
    <property type="match status" value="1"/>
</dbReference>
<comment type="caution">
    <text evidence="2">The sequence shown here is derived from an EMBL/GenBank/DDBJ whole genome shotgun (WGS) entry which is preliminary data.</text>
</comment>
<protein>
    <recommendedName>
        <fullName evidence="1">HNH nuclease domain-containing protein</fullName>
    </recommendedName>
</protein>
<dbReference type="GO" id="GO:0008270">
    <property type="term" value="F:zinc ion binding"/>
    <property type="evidence" value="ECO:0007669"/>
    <property type="project" value="InterPro"/>
</dbReference>
<organism evidence="2 3">
    <name type="scientific">Fictibacillus aquaticus</name>
    <dbReference type="NCBI Taxonomy" id="2021314"/>
    <lineage>
        <taxon>Bacteria</taxon>
        <taxon>Bacillati</taxon>
        <taxon>Bacillota</taxon>
        <taxon>Bacilli</taxon>
        <taxon>Bacillales</taxon>
        <taxon>Fictibacillaceae</taxon>
        <taxon>Fictibacillus</taxon>
    </lineage>
</organism>
<evidence type="ECO:0000259" key="1">
    <source>
        <dbReference type="SMART" id="SM00507"/>
    </source>
</evidence>
<dbReference type="Pfam" id="PF01844">
    <property type="entry name" value="HNH"/>
    <property type="match status" value="1"/>
</dbReference>
<feature type="domain" description="HNH nuclease" evidence="1">
    <location>
        <begin position="158"/>
        <end position="222"/>
    </location>
</feature>
<dbReference type="EMBL" id="NOII01000001">
    <property type="protein sequence ID" value="OYD59371.1"/>
    <property type="molecule type" value="Genomic_DNA"/>
</dbReference>
<dbReference type="GO" id="GO:0004519">
    <property type="term" value="F:endonuclease activity"/>
    <property type="evidence" value="ECO:0007669"/>
    <property type="project" value="InterPro"/>
</dbReference>
<dbReference type="InterPro" id="IPR002711">
    <property type="entry name" value="HNH"/>
</dbReference>
<accession>A0A235FDH9</accession>
<dbReference type="AlphaFoldDB" id="A0A235FDH9"/>
<evidence type="ECO:0000313" key="2">
    <source>
        <dbReference type="EMBL" id="OYD59371.1"/>
    </source>
</evidence>
<dbReference type="Gene3D" id="1.10.30.50">
    <property type="match status" value="1"/>
</dbReference>
<dbReference type="InterPro" id="IPR003615">
    <property type="entry name" value="HNH_nuc"/>
</dbReference>
<dbReference type="GO" id="GO:0003676">
    <property type="term" value="F:nucleic acid binding"/>
    <property type="evidence" value="ECO:0007669"/>
    <property type="project" value="InterPro"/>
</dbReference>
<name>A0A235FDH9_9BACL</name>
<dbReference type="CDD" id="cd00085">
    <property type="entry name" value="HNHc"/>
    <property type="match status" value="1"/>
</dbReference>
<evidence type="ECO:0000313" key="3">
    <source>
        <dbReference type="Proteomes" id="UP000215059"/>
    </source>
</evidence>
<dbReference type="RefSeq" id="WP_094251332.1">
    <property type="nucleotide sequence ID" value="NZ_JBHLXL010000001.1"/>
</dbReference>
<proteinExistence type="predicted"/>